<name>A0A0A8L8M2_9SACH</name>
<dbReference type="EMBL" id="CCBQ010000038">
    <property type="protein sequence ID" value="CDO94539.1"/>
    <property type="molecule type" value="Genomic_DNA"/>
</dbReference>
<sequence length="412" mass="46100">MLVKVRTRGRPSPLDIRKVILVDKDSRVNESDGCGRSATPGEGQPSCCGMNKQPVLFLRAIATKKALLVNGDLKIMVTSESGTPNSEVAKRASDDKKFVSEHEFLLNHIRIPPCSDCSTSIKHENDSACSSGLDGEPIGAKRMKFEGQQFPDLSNSVLLNANQHGNVNPAVRSTFQNSVVELFTQKGAYLSTTCSCDENCQCNNCLIHREEAELEKYLNELNQPLVNLGSAHILTGADKSHPNQVTDFYPNSSENSSMNPLCLCEPEYCSCFNCEDHPEEIITLSDLLIHGILNYKWRQKMVIKYKNKLIHSKYWWQYLTVEIPSINEKGLRTINLIEWFDNLVSTYAVELPDAVDPVRYTNGHDHVDRTNNGNNNNNNNNNSNIGQNSDVNHSMNNSTENLIPDFDPRQSP</sequence>
<evidence type="ECO:0000313" key="2">
    <source>
        <dbReference type="EMBL" id="CDO94539.1"/>
    </source>
</evidence>
<evidence type="ECO:0000313" key="3">
    <source>
        <dbReference type="Proteomes" id="UP000031516"/>
    </source>
</evidence>
<comment type="caution">
    <text evidence="2">The sequence shown here is derived from an EMBL/GenBank/DDBJ whole genome shotgun (WGS) entry which is preliminary data.</text>
</comment>
<feature type="region of interest" description="Disordered" evidence="1">
    <location>
        <begin position="360"/>
        <end position="412"/>
    </location>
</feature>
<gene>
    <name evidence="2" type="ORF">KLDO_g2801</name>
</gene>
<dbReference type="AlphaFoldDB" id="A0A0A8L8M2"/>
<reference evidence="2 3" key="1">
    <citation type="submission" date="2014-03" db="EMBL/GenBank/DDBJ databases">
        <title>The genome of Kluyveromyces dobzhanskii.</title>
        <authorList>
            <person name="Nystedt B."/>
            <person name="Astrom S."/>
        </authorList>
    </citation>
    <scope>NUCLEOTIDE SEQUENCE [LARGE SCALE GENOMIC DNA]</scope>
    <source>
        <strain evidence="2 3">CBS 2104</strain>
    </source>
</reference>
<dbReference type="Proteomes" id="UP000031516">
    <property type="component" value="Unassembled WGS sequence"/>
</dbReference>
<feature type="compositionally biased region" description="Low complexity" evidence="1">
    <location>
        <begin position="371"/>
        <end position="384"/>
    </location>
</feature>
<feature type="compositionally biased region" description="Polar residues" evidence="1">
    <location>
        <begin position="385"/>
        <end position="401"/>
    </location>
</feature>
<evidence type="ECO:0000256" key="1">
    <source>
        <dbReference type="SAM" id="MobiDB-lite"/>
    </source>
</evidence>
<protein>
    <submittedName>
        <fullName evidence="2">WGS project CCBQ000000000 data, contig 00017</fullName>
    </submittedName>
</protein>
<dbReference type="OrthoDB" id="5600085at2759"/>
<organism evidence="2 3">
    <name type="scientific">Kluyveromyces dobzhanskii CBS 2104</name>
    <dbReference type="NCBI Taxonomy" id="1427455"/>
    <lineage>
        <taxon>Eukaryota</taxon>
        <taxon>Fungi</taxon>
        <taxon>Dikarya</taxon>
        <taxon>Ascomycota</taxon>
        <taxon>Saccharomycotina</taxon>
        <taxon>Saccharomycetes</taxon>
        <taxon>Saccharomycetales</taxon>
        <taxon>Saccharomycetaceae</taxon>
        <taxon>Kluyveromyces</taxon>
    </lineage>
</organism>
<keyword evidence="3" id="KW-1185">Reference proteome</keyword>
<proteinExistence type="predicted"/>
<accession>A0A0A8L8M2</accession>